<name>A0AAW1LLR1_POPJA</name>
<dbReference type="GO" id="GO:0046872">
    <property type="term" value="F:metal ion binding"/>
    <property type="evidence" value="ECO:0007669"/>
    <property type="project" value="UniProtKB-KW"/>
</dbReference>
<evidence type="ECO:0000256" key="5">
    <source>
        <dbReference type="ARBA" id="ARBA00022842"/>
    </source>
</evidence>
<evidence type="ECO:0000256" key="9">
    <source>
        <dbReference type="ARBA" id="ARBA00023172"/>
    </source>
</evidence>
<evidence type="ECO:0000256" key="6">
    <source>
        <dbReference type="ARBA" id="ARBA00022908"/>
    </source>
</evidence>
<dbReference type="PROSITE" id="PS50994">
    <property type="entry name" value="INTEGRASE"/>
    <property type="match status" value="1"/>
</dbReference>
<dbReference type="GO" id="GO:0003887">
    <property type="term" value="F:DNA-directed DNA polymerase activity"/>
    <property type="evidence" value="ECO:0007669"/>
    <property type="project" value="UniProtKB-KW"/>
</dbReference>
<dbReference type="GO" id="GO:0003676">
    <property type="term" value="F:nucleic acid binding"/>
    <property type="evidence" value="ECO:0007669"/>
    <property type="project" value="InterPro"/>
</dbReference>
<sequence>MTAQLNSKISRFRCDNGTEYMNNELIDFCETQGIRIENTVPYCPFQNGKSEKLNRTLIEKARTLITEYSLDHELWGEAIYTATYIINRIPTVDNIIPAERWLREKPNYAKLKTFGCTAYDLIPSEKRAGKFDEKSKKMIFVGYTTNGFRLWDPEARQIVRSRHVVFDESPSGKRMSSSNPVADNEQNEEIVSEIIDAKRDNSEDVEDVEQGKELNEQAIQKRERKPPNWHKEYDTSCHYAFSAAEWVSNENLHKEYQLRVQCS</sequence>
<evidence type="ECO:0000256" key="4">
    <source>
        <dbReference type="ARBA" id="ARBA00022801"/>
    </source>
</evidence>
<keyword evidence="4" id="KW-0378">Hydrolase</keyword>
<evidence type="ECO:0000256" key="8">
    <source>
        <dbReference type="ARBA" id="ARBA00022932"/>
    </source>
</evidence>
<evidence type="ECO:0000256" key="1">
    <source>
        <dbReference type="ARBA" id="ARBA00022722"/>
    </source>
</evidence>
<dbReference type="GO" id="GO:0004519">
    <property type="term" value="F:endonuclease activity"/>
    <property type="evidence" value="ECO:0007669"/>
    <property type="project" value="UniProtKB-KW"/>
</dbReference>
<keyword evidence="12" id="KW-1185">Reference proteome</keyword>
<dbReference type="PANTHER" id="PTHR42648:SF11">
    <property type="entry name" value="TRANSPOSON TY4-P GAG-POL POLYPROTEIN"/>
    <property type="match status" value="1"/>
</dbReference>
<dbReference type="SUPFAM" id="SSF53098">
    <property type="entry name" value="Ribonuclease H-like"/>
    <property type="match status" value="1"/>
</dbReference>
<dbReference type="InterPro" id="IPR039537">
    <property type="entry name" value="Retrotran_Ty1/copia-like"/>
</dbReference>
<organism evidence="11 12">
    <name type="scientific">Popillia japonica</name>
    <name type="common">Japanese beetle</name>
    <dbReference type="NCBI Taxonomy" id="7064"/>
    <lineage>
        <taxon>Eukaryota</taxon>
        <taxon>Metazoa</taxon>
        <taxon>Ecdysozoa</taxon>
        <taxon>Arthropoda</taxon>
        <taxon>Hexapoda</taxon>
        <taxon>Insecta</taxon>
        <taxon>Pterygota</taxon>
        <taxon>Neoptera</taxon>
        <taxon>Endopterygota</taxon>
        <taxon>Coleoptera</taxon>
        <taxon>Polyphaga</taxon>
        <taxon>Scarabaeiformia</taxon>
        <taxon>Scarabaeidae</taxon>
        <taxon>Rutelinae</taxon>
        <taxon>Popillia</taxon>
    </lineage>
</organism>
<comment type="caution">
    <text evidence="11">The sequence shown here is derived from an EMBL/GenBank/DDBJ whole genome shotgun (WGS) entry which is preliminary data.</text>
</comment>
<dbReference type="InterPro" id="IPR001584">
    <property type="entry name" value="Integrase_cat-core"/>
</dbReference>
<evidence type="ECO:0000313" key="12">
    <source>
        <dbReference type="Proteomes" id="UP001458880"/>
    </source>
</evidence>
<dbReference type="Gene3D" id="3.30.420.10">
    <property type="entry name" value="Ribonuclease H-like superfamily/Ribonuclease H"/>
    <property type="match status" value="1"/>
</dbReference>
<evidence type="ECO:0000256" key="3">
    <source>
        <dbReference type="ARBA" id="ARBA00022759"/>
    </source>
</evidence>
<keyword evidence="9" id="KW-0233">DNA recombination</keyword>
<evidence type="ECO:0000256" key="2">
    <source>
        <dbReference type="ARBA" id="ARBA00022723"/>
    </source>
</evidence>
<gene>
    <name evidence="11" type="ORF">QE152_g11182</name>
</gene>
<accession>A0AAW1LLR1</accession>
<keyword evidence="1" id="KW-0540">Nuclease</keyword>
<keyword evidence="6" id="KW-0229">DNA integration</keyword>
<dbReference type="GO" id="GO:0006310">
    <property type="term" value="P:DNA recombination"/>
    <property type="evidence" value="ECO:0007669"/>
    <property type="project" value="UniProtKB-KW"/>
</dbReference>
<keyword evidence="7" id="KW-0695">RNA-directed DNA polymerase</keyword>
<keyword evidence="8" id="KW-0239">DNA-directed DNA polymerase</keyword>
<dbReference type="EMBL" id="JASPKY010000107">
    <property type="protein sequence ID" value="KAK9736903.1"/>
    <property type="molecule type" value="Genomic_DNA"/>
</dbReference>
<dbReference type="GO" id="GO:0015074">
    <property type="term" value="P:DNA integration"/>
    <property type="evidence" value="ECO:0007669"/>
    <property type="project" value="UniProtKB-KW"/>
</dbReference>
<keyword evidence="8" id="KW-0548">Nucleotidyltransferase</keyword>
<reference evidence="11 12" key="1">
    <citation type="journal article" date="2024" name="BMC Genomics">
        <title>De novo assembly and annotation of Popillia japonica's genome with initial clues to its potential as an invasive pest.</title>
        <authorList>
            <person name="Cucini C."/>
            <person name="Boschi S."/>
            <person name="Funari R."/>
            <person name="Cardaioli E."/>
            <person name="Iannotti N."/>
            <person name="Marturano G."/>
            <person name="Paoli F."/>
            <person name="Bruttini M."/>
            <person name="Carapelli A."/>
            <person name="Frati F."/>
            <person name="Nardi F."/>
        </authorList>
    </citation>
    <scope>NUCLEOTIDE SEQUENCE [LARGE SCALE GENOMIC DNA]</scope>
    <source>
        <strain evidence="11">DMR45628</strain>
    </source>
</reference>
<evidence type="ECO:0000259" key="10">
    <source>
        <dbReference type="PROSITE" id="PS50994"/>
    </source>
</evidence>
<keyword evidence="3" id="KW-0255">Endonuclease</keyword>
<dbReference type="InterPro" id="IPR036397">
    <property type="entry name" value="RNaseH_sf"/>
</dbReference>
<keyword evidence="2" id="KW-0479">Metal-binding</keyword>
<dbReference type="GO" id="GO:0003964">
    <property type="term" value="F:RNA-directed DNA polymerase activity"/>
    <property type="evidence" value="ECO:0007669"/>
    <property type="project" value="UniProtKB-KW"/>
</dbReference>
<dbReference type="Proteomes" id="UP001458880">
    <property type="component" value="Unassembled WGS sequence"/>
</dbReference>
<dbReference type="InterPro" id="IPR012337">
    <property type="entry name" value="RNaseH-like_sf"/>
</dbReference>
<evidence type="ECO:0000256" key="7">
    <source>
        <dbReference type="ARBA" id="ARBA00022918"/>
    </source>
</evidence>
<dbReference type="PANTHER" id="PTHR42648">
    <property type="entry name" value="TRANSPOSASE, PUTATIVE-RELATED"/>
    <property type="match status" value="1"/>
</dbReference>
<proteinExistence type="predicted"/>
<protein>
    <recommendedName>
        <fullName evidence="10">Integrase catalytic domain-containing protein</fullName>
    </recommendedName>
</protein>
<feature type="domain" description="Integrase catalytic" evidence="10">
    <location>
        <begin position="1"/>
        <end position="105"/>
    </location>
</feature>
<dbReference type="Pfam" id="PF25597">
    <property type="entry name" value="SH3_retrovirus"/>
    <property type="match status" value="1"/>
</dbReference>
<dbReference type="AlphaFoldDB" id="A0AAW1LLR1"/>
<keyword evidence="8" id="KW-0808">Transferase</keyword>
<evidence type="ECO:0000313" key="11">
    <source>
        <dbReference type="EMBL" id="KAK9736903.1"/>
    </source>
</evidence>
<dbReference type="InterPro" id="IPR057670">
    <property type="entry name" value="SH3_retrovirus"/>
</dbReference>
<keyword evidence="5" id="KW-0460">Magnesium</keyword>
<dbReference type="GO" id="GO:0016787">
    <property type="term" value="F:hydrolase activity"/>
    <property type="evidence" value="ECO:0007669"/>
    <property type="project" value="UniProtKB-KW"/>
</dbReference>